<dbReference type="InterPro" id="IPR002173">
    <property type="entry name" value="Carboh/pur_kinase_PfkB_CS"/>
</dbReference>
<dbReference type="PANTHER" id="PTHR10584:SF157">
    <property type="entry name" value="SULFOFRUCTOSE KINASE"/>
    <property type="match status" value="1"/>
</dbReference>
<reference evidence="7 8" key="1">
    <citation type="submission" date="2019-12" db="EMBL/GenBank/DDBJ databases">
        <title>Auraticoccus cholistani sp. nov., an actinomycete isolated from soil of Cholistan desert.</title>
        <authorList>
            <person name="Cheema M.T."/>
        </authorList>
    </citation>
    <scope>NUCLEOTIDE SEQUENCE [LARGE SCALE GENOMIC DNA]</scope>
    <source>
        <strain evidence="7 8">F435</strain>
    </source>
</reference>
<evidence type="ECO:0000256" key="4">
    <source>
        <dbReference type="RuleBase" id="RU003704"/>
    </source>
</evidence>
<evidence type="ECO:0000256" key="2">
    <source>
        <dbReference type="ARBA" id="ARBA00022679"/>
    </source>
</evidence>
<dbReference type="RefSeq" id="WP_156608604.1">
    <property type="nucleotide sequence ID" value="NZ_WPCU01000004.1"/>
</dbReference>
<dbReference type="InterPro" id="IPR011611">
    <property type="entry name" value="PfkB_dom"/>
</dbReference>
<evidence type="ECO:0000259" key="6">
    <source>
        <dbReference type="Pfam" id="PF00294"/>
    </source>
</evidence>
<dbReference type="GO" id="GO:0005829">
    <property type="term" value="C:cytosol"/>
    <property type="evidence" value="ECO:0007669"/>
    <property type="project" value="TreeGrafter"/>
</dbReference>
<comment type="caution">
    <text evidence="7">The sequence shown here is derived from an EMBL/GenBank/DDBJ whole genome shotgun (WGS) entry which is preliminary data.</text>
</comment>
<dbReference type="GO" id="GO:0016301">
    <property type="term" value="F:kinase activity"/>
    <property type="evidence" value="ECO:0007669"/>
    <property type="project" value="UniProtKB-KW"/>
</dbReference>
<dbReference type="InterPro" id="IPR029056">
    <property type="entry name" value="Ribokinase-like"/>
</dbReference>
<dbReference type="PROSITE" id="PS00584">
    <property type="entry name" value="PFKB_KINASES_2"/>
    <property type="match status" value="1"/>
</dbReference>
<comment type="similarity">
    <text evidence="1 4">Belongs to the carbohydrate kinase PfkB family.</text>
</comment>
<dbReference type="PROSITE" id="PS00583">
    <property type="entry name" value="PFKB_KINASES_1"/>
    <property type="match status" value="1"/>
</dbReference>
<dbReference type="Gene3D" id="3.40.1190.20">
    <property type="match status" value="1"/>
</dbReference>
<keyword evidence="3 4" id="KW-0418">Kinase</keyword>
<keyword evidence="2 4" id="KW-0808">Transferase</keyword>
<evidence type="ECO:0000313" key="8">
    <source>
        <dbReference type="Proteomes" id="UP000435304"/>
    </source>
</evidence>
<dbReference type="SUPFAM" id="SSF53613">
    <property type="entry name" value="Ribokinase-like"/>
    <property type="match status" value="1"/>
</dbReference>
<dbReference type="Pfam" id="PF00294">
    <property type="entry name" value="PfkB"/>
    <property type="match status" value="1"/>
</dbReference>
<gene>
    <name evidence="7" type="ORF">GC722_05545</name>
</gene>
<keyword evidence="8" id="KW-1185">Reference proteome</keyword>
<dbReference type="GO" id="GO:0006796">
    <property type="term" value="P:phosphate-containing compound metabolic process"/>
    <property type="evidence" value="ECO:0007669"/>
    <property type="project" value="UniProtKB-ARBA"/>
</dbReference>
<feature type="region of interest" description="Disordered" evidence="5">
    <location>
        <begin position="296"/>
        <end position="316"/>
    </location>
</feature>
<dbReference type="PANTHER" id="PTHR10584">
    <property type="entry name" value="SUGAR KINASE"/>
    <property type="match status" value="1"/>
</dbReference>
<accession>A0A6A9URU1</accession>
<evidence type="ECO:0000313" key="7">
    <source>
        <dbReference type="EMBL" id="MVA75493.1"/>
    </source>
</evidence>
<dbReference type="InterPro" id="IPR002139">
    <property type="entry name" value="Ribo/fructo_kinase"/>
</dbReference>
<dbReference type="PRINTS" id="PR00990">
    <property type="entry name" value="RIBOKINASE"/>
</dbReference>
<evidence type="ECO:0000256" key="1">
    <source>
        <dbReference type="ARBA" id="ARBA00010688"/>
    </source>
</evidence>
<dbReference type="AlphaFoldDB" id="A0A6A9URU1"/>
<feature type="compositionally biased region" description="Basic and acidic residues" evidence="5">
    <location>
        <begin position="298"/>
        <end position="316"/>
    </location>
</feature>
<proteinExistence type="inferred from homology"/>
<name>A0A6A9URU1_9ACTN</name>
<dbReference type="EMBL" id="WPCU01000004">
    <property type="protein sequence ID" value="MVA75493.1"/>
    <property type="molecule type" value="Genomic_DNA"/>
</dbReference>
<organism evidence="7 8">
    <name type="scientific">Auraticoccus cholistanensis</name>
    <dbReference type="NCBI Taxonomy" id="2656650"/>
    <lineage>
        <taxon>Bacteria</taxon>
        <taxon>Bacillati</taxon>
        <taxon>Actinomycetota</taxon>
        <taxon>Actinomycetes</taxon>
        <taxon>Propionibacteriales</taxon>
        <taxon>Propionibacteriaceae</taxon>
        <taxon>Auraticoccus</taxon>
    </lineage>
</organism>
<dbReference type="Proteomes" id="UP000435304">
    <property type="component" value="Unassembled WGS sequence"/>
</dbReference>
<sequence>MVEPSSGRFVVVGQVARDLVLQLDALPGPGQSTTVDGRSELLGGKGANIAVGLAQLGAPVDLVGVVGEDTVGRWLVEQVRRDGIGAAAFTTRAGTASALMVDAVTGDAQRHQLESVPDEVLLDVADVVAARPVLAEATTLVLQQQQPAQALLAAAAAVDRGRCRVVLDGVAEDERLREELLGRAHVVRMDATETAILAGHPVEDPGTALDVARRLQRRGPRVVAVALDGVGDLVVADDRAHLVPYGDATVVDTTGAGDAFVAALAWALADDLPAELAARTAAAAAGLTVGHAGGRPRLSAERVRQQADRLTARQLR</sequence>
<feature type="domain" description="Carbohydrate kinase PfkB" evidence="6">
    <location>
        <begin position="10"/>
        <end position="295"/>
    </location>
</feature>
<evidence type="ECO:0000256" key="5">
    <source>
        <dbReference type="SAM" id="MobiDB-lite"/>
    </source>
</evidence>
<evidence type="ECO:0000256" key="3">
    <source>
        <dbReference type="ARBA" id="ARBA00022777"/>
    </source>
</evidence>
<protein>
    <submittedName>
        <fullName evidence="7">Ribokinase</fullName>
    </submittedName>
</protein>